<evidence type="ECO:0000313" key="1">
    <source>
        <dbReference type="EMBL" id="MDP9898628.1"/>
    </source>
</evidence>
<name>A0ABT9S2P3_9BURK</name>
<dbReference type="Proteomes" id="UP001226867">
    <property type="component" value="Unassembled WGS sequence"/>
</dbReference>
<protein>
    <submittedName>
        <fullName evidence="1">Uncharacterized protein</fullName>
    </submittedName>
</protein>
<evidence type="ECO:0000313" key="2">
    <source>
        <dbReference type="Proteomes" id="UP001226867"/>
    </source>
</evidence>
<gene>
    <name evidence="1" type="ORF">J2W36_000872</name>
</gene>
<dbReference type="RefSeq" id="WP_307688459.1">
    <property type="nucleotide sequence ID" value="NZ_JAUSRO010000003.1"/>
</dbReference>
<organism evidence="1 2">
    <name type="scientific">Variovorax ginsengisoli</name>
    <dbReference type="NCBI Taxonomy" id="363844"/>
    <lineage>
        <taxon>Bacteria</taxon>
        <taxon>Pseudomonadati</taxon>
        <taxon>Pseudomonadota</taxon>
        <taxon>Betaproteobacteria</taxon>
        <taxon>Burkholderiales</taxon>
        <taxon>Comamonadaceae</taxon>
        <taxon>Variovorax</taxon>
    </lineage>
</organism>
<keyword evidence="2" id="KW-1185">Reference proteome</keyword>
<proteinExistence type="predicted"/>
<dbReference type="EMBL" id="JAUSRO010000003">
    <property type="protein sequence ID" value="MDP9898628.1"/>
    <property type="molecule type" value="Genomic_DNA"/>
</dbReference>
<comment type="caution">
    <text evidence="1">The sequence shown here is derived from an EMBL/GenBank/DDBJ whole genome shotgun (WGS) entry which is preliminary data.</text>
</comment>
<sequence>MPRTRDPIDPIVLDDRGLSVAQLQAKHGAQHPVFTQVLWEDAIARRRTLDDYWGWVEYHVCLNNENE</sequence>
<reference evidence="1 2" key="1">
    <citation type="submission" date="2023-07" db="EMBL/GenBank/DDBJ databases">
        <title>Sorghum-associated microbial communities from plants grown in Nebraska, USA.</title>
        <authorList>
            <person name="Schachtman D."/>
        </authorList>
    </citation>
    <scope>NUCLEOTIDE SEQUENCE [LARGE SCALE GENOMIC DNA]</scope>
    <source>
        <strain evidence="1 2">DS1607</strain>
    </source>
</reference>
<accession>A0ABT9S2P3</accession>